<dbReference type="InterPro" id="IPR011989">
    <property type="entry name" value="ARM-like"/>
</dbReference>
<protein>
    <recommendedName>
        <fullName evidence="7">TOG domain-containing protein</fullName>
    </recommendedName>
</protein>
<evidence type="ECO:0000313" key="6">
    <source>
        <dbReference type="Proteomes" id="UP001058974"/>
    </source>
</evidence>
<dbReference type="PANTHER" id="PTHR31355:SF22">
    <property type="entry name" value="TORTIFOLIA1-LIKE PROTEIN 2"/>
    <property type="match status" value="1"/>
</dbReference>
<dbReference type="Gramene" id="Psat01G0130900-T1">
    <property type="protein sequence ID" value="KAI5442188.1"/>
    <property type="gene ID" value="KIW84_011309"/>
</dbReference>
<dbReference type="OrthoDB" id="298726at2759"/>
<organism evidence="5 6">
    <name type="scientific">Pisum sativum</name>
    <name type="common">Garden pea</name>
    <name type="synonym">Lathyrus oleraceus</name>
    <dbReference type="NCBI Taxonomy" id="3888"/>
    <lineage>
        <taxon>Eukaryota</taxon>
        <taxon>Viridiplantae</taxon>
        <taxon>Streptophyta</taxon>
        <taxon>Embryophyta</taxon>
        <taxon>Tracheophyta</taxon>
        <taxon>Spermatophyta</taxon>
        <taxon>Magnoliopsida</taxon>
        <taxon>eudicotyledons</taxon>
        <taxon>Gunneridae</taxon>
        <taxon>Pentapetalae</taxon>
        <taxon>rosids</taxon>
        <taxon>fabids</taxon>
        <taxon>Fabales</taxon>
        <taxon>Fabaceae</taxon>
        <taxon>Papilionoideae</taxon>
        <taxon>50 kb inversion clade</taxon>
        <taxon>NPAAA clade</taxon>
        <taxon>Hologalegina</taxon>
        <taxon>IRL clade</taxon>
        <taxon>Fabeae</taxon>
        <taxon>Lathyrus</taxon>
    </lineage>
</organism>
<gene>
    <name evidence="5" type="ORF">KIW84_011309</name>
</gene>
<feature type="repeat" description="HEAT" evidence="1">
    <location>
        <begin position="102"/>
        <end position="140"/>
    </location>
</feature>
<evidence type="ECO:0000259" key="4">
    <source>
        <dbReference type="Pfam" id="PF24714"/>
    </source>
</evidence>
<dbReference type="Pfam" id="PF24713">
    <property type="entry name" value="TOR1L1_C"/>
    <property type="match status" value="1"/>
</dbReference>
<evidence type="ECO:0000313" key="5">
    <source>
        <dbReference type="EMBL" id="KAI5442188.1"/>
    </source>
</evidence>
<keyword evidence="6" id="KW-1185">Reference proteome</keyword>
<dbReference type="InterPro" id="IPR021133">
    <property type="entry name" value="HEAT_type_2"/>
</dbReference>
<dbReference type="PROSITE" id="PS50077">
    <property type="entry name" value="HEAT_REPEAT"/>
    <property type="match status" value="1"/>
</dbReference>
<accession>A0A9D4YNX4</accession>
<dbReference type="GO" id="GO:0008017">
    <property type="term" value="F:microtubule binding"/>
    <property type="evidence" value="ECO:0007669"/>
    <property type="project" value="InterPro"/>
</dbReference>
<feature type="compositionally biased region" description="Polar residues" evidence="2">
    <location>
        <begin position="305"/>
        <end position="315"/>
    </location>
</feature>
<dbReference type="InterPro" id="IPR057600">
    <property type="entry name" value="TORTIFOLIA1/SINE1-2_N"/>
</dbReference>
<dbReference type="Gramene" id="PSAT_LOCUS6678_t1">
    <property type="protein sequence ID" value="CAL5186334.1"/>
    <property type="gene ID" value="PSAT_LOCUS6678"/>
</dbReference>
<feature type="region of interest" description="Disordered" evidence="2">
    <location>
        <begin position="561"/>
        <end position="605"/>
    </location>
</feature>
<comment type="caution">
    <text evidence="5">The sequence shown here is derived from an EMBL/GenBank/DDBJ whole genome shotgun (WGS) entry which is preliminary data.</text>
</comment>
<dbReference type="InterPro" id="IPR057599">
    <property type="entry name" value="TORTIFOLIA1/TORL1-2_C"/>
</dbReference>
<feature type="domain" description="TORTIFOLIA1/TORL1-2 C-terminal" evidence="3">
    <location>
        <begin position="689"/>
        <end position="818"/>
    </location>
</feature>
<evidence type="ECO:0000259" key="3">
    <source>
        <dbReference type="Pfam" id="PF24713"/>
    </source>
</evidence>
<feature type="region of interest" description="Disordered" evidence="2">
    <location>
        <begin position="305"/>
        <end position="335"/>
    </location>
</feature>
<evidence type="ECO:0000256" key="2">
    <source>
        <dbReference type="SAM" id="MobiDB-lite"/>
    </source>
</evidence>
<dbReference type="EMBL" id="JAMSHJ010000001">
    <property type="protein sequence ID" value="KAI5442188.1"/>
    <property type="molecule type" value="Genomic_DNA"/>
</dbReference>
<sequence length="824" mass="91618">MKNKLKSQQSHSQQQGMSNFDMKQRVLTALNKVGDRDTHQIGTNQLHTILNSLTPQSISPFLSCILDIHSEQKTSIRKQCIKLMGTLAEVYEALVLPHLPKMVATVVKCFRDSDSSVREACVEMVAVVASKLGNQNNEDKVFVLLASPIFEALVGEQNKHVQSASAFCLATVIHNTHSPPISILHNMLVRVLKLLKNPHFMAKPALIELNRSIIQAGGASTQTVLTTAVAGIREALKDTDWKTRKAASVALGQIALCRASFLSSLRLSCIHSLDSSRFDKVKPVRDAVLQALKYWKILPGHISTEPSETGSSLKENISGGDSVELSSTTTESRHRDVRLQKGNMKLTVGRIPLSARKACQNDVEHLQHPKTDDWHVEVAVPRTHTVVEFHNDEFETSSVTKPLEATSADVTSMQDVGYEYVPMDDKQECSSVSNYETKFLTSHDCFVNNGLQKPIMRSQRFSEEVSCNEQMYSLKMENPKSSDSTVTEPSPQITHECCAQRANEMTCIRNQLSDIEIKQANMMHQLQIFTTGIMDTLSTIQSRMVGLENVIDRLSQESLKGGRHSFSENSKFARQSQNVASPRISVCTPKPSSETSTKQSGLFSTSAESLEKKSFSRSQPKIHARDSVDKWKSYKVRTAQKFTEDIINSLGEDRQSMSSAQVSKNGSSVFSSAARTNSRNVCPESNANYWKCVNRLVCEGDLNSAYMEALCSGDKLILVELLNKTGPVIESLSVKTVNVLLSTLAPYLLQGKFFNTIILWLQQVVEMSTVHGPNYIALSIEVKEQLLYAIEEVVNLNIISHAERRRAAELAIKLDHMWSTITES</sequence>
<dbReference type="Proteomes" id="UP001058974">
    <property type="component" value="Chromosome 1"/>
</dbReference>
<feature type="domain" description="TORTIFOLIA1/SINE1-2 N-terminal" evidence="4">
    <location>
        <begin position="20"/>
        <end position="296"/>
    </location>
</feature>
<evidence type="ECO:0008006" key="7">
    <source>
        <dbReference type="Google" id="ProtNLM"/>
    </source>
</evidence>
<reference evidence="5 6" key="1">
    <citation type="journal article" date="2022" name="Nat. Genet.">
        <title>Improved pea reference genome and pan-genome highlight genomic features and evolutionary characteristics.</title>
        <authorList>
            <person name="Yang T."/>
            <person name="Liu R."/>
            <person name="Luo Y."/>
            <person name="Hu S."/>
            <person name="Wang D."/>
            <person name="Wang C."/>
            <person name="Pandey M.K."/>
            <person name="Ge S."/>
            <person name="Xu Q."/>
            <person name="Li N."/>
            <person name="Li G."/>
            <person name="Huang Y."/>
            <person name="Saxena R.K."/>
            <person name="Ji Y."/>
            <person name="Li M."/>
            <person name="Yan X."/>
            <person name="He Y."/>
            <person name="Liu Y."/>
            <person name="Wang X."/>
            <person name="Xiang C."/>
            <person name="Varshney R.K."/>
            <person name="Ding H."/>
            <person name="Gao S."/>
            <person name="Zong X."/>
        </authorList>
    </citation>
    <scope>NUCLEOTIDE SEQUENCE [LARGE SCALE GENOMIC DNA]</scope>
    <source>
        <strain evidence="5 6">cv. Zhongwan 6</strain>
    </source>
</reference>
<evidence type="ECO:0000256" key="1">
    <source>
        <dbReference type="PROSITE-ProRule" id="PRU00103"/>
    </source>
</evidence>
<feature type="compositionally biased region" description="Polar residues" evidence="2">
    <location>
        <begin position="567"/>
        <end position="580"/>
    </location>
</feature>
<proteinExistence type="predicted"/>
<name>A0A9D4YNX4_PEA</name>
<dbReference type="GO" id="GO:0005874">
    <property type="term" value="C:microtubule"/>
    <property type="evidence" value="ECO:0007669"/>
    <property type="project" value="InterPro"/>
</dbReference>
<dbReference type="Gene3D" id="1.25.10.10">
    <property type="entry name" value="Leucine-rich Repeat Variant"/>
    <property type="match status" value="1"/>
</dbReference>
<dbReference type="InterPro" id="IPR033337">
    <property type="entry name" value="TORTIFOLIA1/SINE1-2"/>
</dbReference>
<feature type="compositionally biased region" description="Polar residues" evidence="2">
    <location>
        <begin position="590"/>
        <end position="605"/>
    </location>
</feature>
<dbReference type="Pfam" id="PF24714">
    <property type="entry name" value="TOR1L1_N"/>
    <property type="match status" value="1"/>
</dbReference>
<dbReference type="PANTHER" id="PTHR31355">
    <property type="entry name" value="MICROTUBULE-ASSOCIATED PROTEIN TORTIFOLIA1"/>
    <property type="match status" value="1"/>
</dbReference>
<dbReference type="SUPFAM" id="SSF48371">
    <property type="entry name" value="ARM repeat"/>
    <property type="match status" value="1"/>
</dbReference>
<dbReference type="InterPro" id="IPR016024">
    <property type="entry name" value="ARM-type_fold"/>
</dbReference>
<dbReference type="AlphaFoldDB" id="A0A9D4YNX4"/>